<accession>A0AAE0TRU3</accession>
<organism evidence="2 3">
    <name type="scientific">Recurvomyces mirabilis</name>
    <dbReference type="NCBI Taxonomy" id="574656"/>
    <lineage>
        <taxon>Eukaryota</taxon>
        <taxon>Fungi</taxon>
        <taxon>Dikarya</taxon>
        <taxon>Ascomycota</taxon>
        <taxon>Pezizomycotina</taxon>
        <taxon>Dothideomycetes</taxon>
        <taxon>Dothideomycetidae</taxon>
        <taxon>Mycosphaerellales</taxon>
        <taxon>Teratosphaeriaceae</taxon>
        <taxon>Recurvomyces</taxon>
    </lineage>
</organism>
<sequence length="305" mass="32897">MMAFGPILALAVLLSGFAVAAPIEPCQSVARNITIQEHYALNNLSLLVGWTLAGAAVNDDELDVTCNNVNLTSHGKWSQEALNQALIQNVACAASHSQPNATAALPHVIQYNTEIFVTQLLHAFPQNETSAYEYLCQNLRYLSIDGFRLDSTRIIQATCNRAGMRPSPRPEGALPGVGIDFTASSIFLNMVSTLYAMIFASAATSDTQLNIYCAHAGNYVASINTLLLNGTLVKETICDMKEPLSVESATVLFKSLSSQAFATVLEHASNIQNYTTWLVDNVDLVSMNDVGLDGQAVLRHISGEE</sequence>
<keyword evidence="3" id="KW-1185">Reference proteome</keyword>
<comment type="caution">
    <text evidence="2">The sequence shown here is derived from an EMBL/GenBank/DDBJ whole genome shotgun (WGS) entry which is preliminary data.</text>
</comment>
<name>A0AAE0TRU3_9PEZI</name>
<proteinExistence type="predicted"/>
<keyword evidence="1" id="KW-0732">Signal</keyword>
<feature type="chain" id="PRO_5042243088" evidence="1">
    <location>
        <begin position="21"/>
        <end position="305"/>
    </location>
</feature>
<evidence type="ECO:0000313" key="3">
    <source>
        <dbReference type="Proteomes" id="UP001274830"/>
    </source>
</evidence>
<reference evidence="2" key="1">
    <citation type="submission" date="2023-07" db="EMBL/GenBank/DDBJ databases">
        <title>Black Yeasts Isolated from many extreme environments.</title>
        <authorList>
            <person name="Coleine C."/>
            <person name="Stajich J.E."/>
            <person name="Selbmann L."/>
        </authorList>
    </citation>
    <scope>NUCLEOTIDE SEQUENCE</scope>
    <source>
        <strain evidence="2">CCFEE 5485</strain>
    </source>
</reference>
<dbReference type="Proteomes" id="UP001274830">
    <property type="component" value="Unassembled WGS sequence"/>
</dbReference>
<evidence type="ECO:0000313" key="2">
    <source>
        <dbReference type="EMBL" id="KAK3672148.1"/>
    </source>
</evidence>
<feature type="signal peptide" evidence="1">
    <location>
        <begin position="1"/>
        <end position="20"/>
    </location>
</feature>
<dbReference type="AlphaFoldDB" id="A0AAE0TRU3"/>
<gene>
    <name evidence="2" type="ORF">LTR78_007901</name>
</gene>
<dbReference type="EMBL" id="JAUTXT010000035">
    <property type="protein sequence ID" value="KAK3672148.1"/>
    <property type="molecule type" value="Genomic_DNA"/>
</dbReference>
<evidence type="ECO:0000256" key="1">
    <source>
        <dbReference type="SAM" id="SignalP"/>
    </source>
</evidence>
<protein>
    <submittedName>
        <fullName evidence="2">Uncharacterized protein</fullName>
    </submittedName>
</protein>